<evidence type="ECO:0000313" key="10">
    <source>
        <dbReference type="EMBL" id="TMI76006.1"/>
    </source>
</evidence>
<feature type="short sequence motif" description="'HIGH' region" evidence="8">
    <location>
        <begin position="27"/>
        <end position="35"/>
    </location>
</feature>
<dbReference type="GO" id="GO:0005829">
    <property type="term" value="C:cytosol"/>
    <property type="evidence" value="ECO:0007669"/>
    <property type="project" value="TreeGrafter"/>
</dbReference>
<dbReference type="GO" id="GO:0006436">
    <property type="term" value="P:tryptophanyl-tRNA aminoacylation"/>
    <property type="evidence" value="ECO:0007669"/>
    <property type="project" value="UniProtKB-UniRule"/>
</dbReference>
<dbReference type="Pfam" id="PF00579">
    <property type="entry name" value="tRNA-synt_1b"/>
    <property type="match status" value="1"/>
</dbReference>
<evidence type="ECO:0000256" key="3">
    <source>
        <dbReference type="ARBA" id="ARBA00022741"/>
    </source>
</evidence>
<keyword evidence="2 8" id="KW-0436">Ligase</keyword>
<feature type="binding site" evidence="8">
    <location>
        <begin position="209"/>
        <end position="213"/>
    </location>
    <ligand>
        <name>ATP</name>
        <dbReference type="ChEBI" id="CHEBI:30616"/>
    </ligand>
</feature>
<dbReference type="CDD" id="cd00806">
    <property type="entry name" value="TrpRS_core"/>
    <property type="match status" value="1"/>
</dbReference>
<keyword evidence="3 8" id="KW-0547">Nucleotide-binding</keyword>
<protein>
    <recommendedName>
        <fullName evidence="8">Tryptophan--tRNA ligase</fullName>
        <ecNumber evidence="8">6.1.1.2</ecNumber>
    </recommendedName>
    <alternativeName>
        <fullName evidence="8">Tryptophanyl-tRNA synthetase</fullName>
        <shortName evidence="8">TrpRS</shortName>
    </alternativeName>
</protein>
<dbReference type="PRINTS" id="PR01039">
    <property type="entry name" value="TRNASYNTHTRP"/>
</dbReference>
<comment type="subcellular location">
    <subcellularLocation>
        <location evidence="8">Cytoplasm</location>
    </subcellularLocation>
</comment>
<comment type="similarity">
    <text evidence="1 8 9">Belongs to the class-I aminoacyl-tRNA synthetase family.</text>
</comment>
<evidence type="ECO:0000313" key="11">
    <source>
        <dbReference type="Proteomes" id="UP000318834"/>
    </source>
</evidence>
<feature type="binding site" evidence="8">
    <location>
        <position position="150"/>
    </location>
    <ligand>
        <name>L-tryptophan</name>
        <dbReference type="ChEBI" id="CHEBI:57912"/>
    </ligand>
</feature>
<keyword evidence="8" id="KW-0963">Cytoplasm</keyword>
<evidence type="ECO:0000256" key="8">
    <source>
        <dbReference type="HAMAP-Rule" id="MF_00140"/>
    </source>
</evidence>
<sequence>MRVQEQARPAPAGGPRIPVRVFSGIQPTGVVHIGNYVGAIRQWAQLQREFESYFCIVDLHAITGPYDVAEFPQRVLDAAAANVAAGIDPNQSVLFVQSHVPEHCELMWLLNVLTPVGQLERMTQYKERSRRAKTGVMAGLLNYPVLQAADVLLYKAKLVPVGEDQVQHVELMRDIAERFNKQFGETFPLPEARLTKGARIMALNDPAAKMSKSVPGSYIALVEDPESIRKKVRAAVTDPGPPKKGSKLDDASPGVANLFTLLEVFAPQGYAEFAEAYHNGAIRYSEMKQALADAIVETFAPVRDRYAQLVQRPDEIRDILAGGARRARPVAQTTMEEVRKEMGLR</sequence>
<dbReference type="InterPro" id="IPR014729">
    <property type="entry name" value="Rossmann-like_a/b/a_fold"/>
</dbReference>
<dbReference type="Gene3D" id="1.10.240.10">
    <property type="entry name" value="Tyrosyl-Transfer RNA Synthetase"/>
    <property type="match status" value="1"/>
</dbReference>
<keyword evidence="4 8" id="KW-0067">ATP-binding</keyword>
<evidence type="ECO:0000256" key="7">
    <source>
        <dbReference type="ARBA" id="ARBA00049929"/>
    </source>
</evidence>
<dbReference type="InterPro" id="IPR024109">
    <property type="entry name" value="Trp-tRNA-ligase_bac-type"/>
</dbReference>
<dbReference type="HAMAP" id="MF_00140_B">
    <property type="entry name" value="Trp_tRNA_synth_B"/>
    <property type="match status" value="1"/>
</dbReference>
<organism evidence="10 11">
    <name type="scientific">Candidatus Segetimicrobium genomatis</name>
    <dbReference type="NCBI Taxonomy" id="2569760"/>
    <lineage>
        <taxon>Bacteria</taxon>
        <taxon>Bacillati</taxon>
        <taxon>Candidatus Sysuimicrobiota</taxon>
        <taxon>Candidatus Sysuimicrobiia</taxon>
        <taxon>Candidatus Sysuimicrobiales</taxon>
        <taxon>Candidatus Segetimicrobiaceae</taxon>
        <taxon>Candidatus Segetimicrobium</taxon>
    </lineage>
</organism>
<gene>
    <name evidence="8 10" type="primary">trpS</name>
    <name evidence="10" type="ORF">E6H05_05075</name>
</gene>
<evidence type="ECO:0000256" key="9">
    <source>
        <dbReference type="RuleBase" id="RU363036"/>
    </source>
</evidence>
<dbReference type="InterPro" id="IPR002305">
    <property type="entry name" value="aa-tRNA-synth_Ic"/>
</dbReference>
<dbReference type="InterPro" id="IPR001412">
    <property type="entry name" value="aa-tRNA-synth_I_CS"/>
</dbReference>
<reference evidence="10 11" key="1">
    <citation type="journal article" date="2019" name="Nat. Microbiol.">
        <title>Mediterranean grassland soil C-N compound turnover is dependent on rainfall and depth, and is mediated by genomically divergent microorganisms.</title>
        <authorList>
            <person name="Diamond S."/>
            <person name="Andeer P.F."/>
            <person name="Li Z."/>
            <person name="Crits-Christoph A."/>
            <person name="Burstein D."/>
            <person name="Anantharaman K."/>
            <person name="Lane K.R."/>
            <person name="Thomas B.C."/>
            <person name="Pan C."/>
            <person name="Northen T.R."/>
            <person name="Banfield J.F."/>
        </authorList>
    </citation>
    <scope>NUCLEOTIDE SEQUENCE [LARGE SCALE GENOMIC DNA]</scope>
    <source>
        <strain evidence="10">NP_8</strain>
    </source>
</reference>
<keyword evidence="5 8" id="KW-0648">Protein biosynthesis</keyword>
<dbReference type="Gene3D" id="3.40.50.620">
    <property type="entry name" value="HUPs"/>
    <property type="match status" value="1"/>
</dbReference>
<dbReference type="NCBIfam" id="TIGR00233">
    <property type="entry name" value="trpS"/>
    <property type="match status" value="1"/>
</dbReference>
<dbReference type="PANTHER" id="PTHR43766:SF1">
    <property type="entry name" value="TRYPTOPHAN--TRNA LIGASE, MITOCHONDRIAL"/>
    <property type="match status" value="1"/>
</dbReference>
<dbReference type="GO" id="GO:0005524">
    <property type="term" value="F:ATP binding"/>
    <property type="evidence" value="ECO:0007669"/>
    <property type="project" value="UniProtKB-UniRule"/>
</dbReference>
<accession>A0A537IZ42</accession>
<dbReference type="EC" id="6.1.1.2" evidence="8"/>
<feature type="binding site" evidence="8">
    <location>
        <begin position="162"/>
        <end position="164"/>
    </location>
    <ligand>
        <name>ATP</name>
        <dbReference type="ChEBI" id="CHEBI:30616"/>
    </ligand>
</feature>
<dbReference type="PROSITE" id="PS00178">
    <property type="entry name" value="AA_TRNA_LIGASE_I"/>
    <property type="match status" value="1"/>
</dbReference>
<proteinExistence type="inferred from homology"/>
<comment type="subunit">
    <text evidence="8">Homodimer.</text>
</comment>
<feature type="binding site" evidence="8">
    <location>
        <position position="200"/>
    </location>
    <ligand>
        <name>ATP</name>
        <dbReference type="ChEBI" id="CHEBI:30616"/>
    </ligand>
</feature>
<dbReference type="SUPFAM" id="SSF52374">
    <property type="entry name" value="Nucleotidylyl transferase"/>
    <property type="match status" value="1"/>
</dbReference>
<dbReference type="GO" id="GO:0004830">
    <property type="term" value="F:tryptophan-tRNA ligase activity"/>
    <property type="evidence" value="ECO:0007669"/>
    <property type="project" value="UniProtKB-UniRule"/>
</dbReference>
<comment type="function">
    <text evidence="8">Catalyzes the attachment of tryptophan to tRNA(Trp).</text>
</comment>
<evidence type="ECO:0000256" key="4">
    <source>
        <dbReference type="ARBA" id="ARBA00022840"/>
    </source>
</evidence>
<comment type="caution">
    <text evidence="10">The sequence shown here is derived from an EMBL/GenBank/DDBJ whole genome shotgun (WGS) entry which is preliminary data.</text>
</comment>
<dbReference type="Proteomes" id="UP000318834">
    <property type="component" value="Unassembled WGS sequence"/>
</dbReference>
<dbReference type="InterPro" id="IPR050203">
    <property type="entry name" value="Trp-tRNA_synthetase"/>
</dbReference>
<evidence type="ECO:0000256" key="5">
    <source>
        <dbReference type="ARBA" id="ARBA00022917"/>
    </source>
</evidence>
<dbReference type="EMBL" id="VBAP01000032">
    <property type="protein sequence ID" value="TMI76006.1"/>
    <property type="molecule type" value="Genomic_DNA"/>
</dbReference>
<feature type="binding site" evidence="8">
    <location>
        <begin position="34"/>
        <end position="35"/>
    </location>
    <ligand>
        <name>ATP</name>
        <dbReference type="ChEBI" id="CHEBI:30616"/>
    </ligand>
</feature>
<evidence type="ECO:0000256" key="1">
    <source>
        <dbReference type="ARBA" id="ARBA00005594"/>
    </source>
</evidence>
<dbReference type="PANTHER" id="PTHR43766">
    <property type="entry name" value="TRYPTOPHAN--TRNA LIGASE, MITOCHONDRIAL"/>
    <property type="match status" value="1"/>
</dbReference>
<comment type="catalytic activity">
    <reaction evidence="7 8">
        <text>tRNA(Trp) + L-tryptophan + ATP = L-tryptophyl-tRNA(Trp) + AMP + diphosphate + H(+)</text>
        <dbReference type="Rhea" id="RHEA:24080"/>
        <dbReference type="Rhea" id="RHEA-COMP:9671"/>
        <dbReference type="Rhea" id="RHEA-COMP:9705"/>
        <dbReference type="ChEBI" id="CHEBI:15378"/>
        <dbReference type="ChEBI" id="CHEBI:30616"/>
        <dbReference type="ChEBI" id="CHEBI:33019"/>
        <dbReference type="ChEBI" id="CHEBI:57912"/>
        <dbReference type="ChEBI" id="CHEBI:78442"/>
        <dbReference type="ChEBI" id="CHEBI:78535"/>
        <dbReference type="ChEBI" id="CHEBI:456215"/>
        <dbReference type="EC" id="6.1.1.2"/>
    </reaction>
</comment>
<dbReference type="InterPro" id="IPR002306">
    <property type="entry name" value="Trp-tRNA-ligase"/>
</dbReference>
<evidence type="ECO:0000256" key="6">
    <source>
        <dbReference type="ARBA" id="ARBA00023146"/>
    </source>
</evidence>
<dbReference type="AlphaFoldDB" id="A0A537IZ42"/>
<keyword evidence="6 8" id="KW-0030">Aminoacyl-tRNA synthetase</keyword>
<name>A0A537IZ42_9BACT</name>
<dbReference type="FunFam" id="1.10.240.10:FF:000005">
    <property type="entry name" value="Tryptophan--tRNA ligase"/>
    <property type="match status" value="1"/>
</dbReference>
<feature type="binding site" evidence="8">
    <location>
        <begin position="26"/>
        <end position="28"/>
    </location>
    <ligand>
        <name>ATP</name>
        <dbReference type="ChEBI" id="CHEBI:30616"/>
    </ligand>
</feature>
<feature type="short sequence motif" description="'KMSKS' region" evidence="8">
    <location>
        <begin position="209"/>
        <end position="213"/>
    </location>
</feature>
<evidence type="ECO:0000256" key="2">
    <source>
        <dbReference type="ARBA" id="ARBA00022598"/>
    </source>
</evidence>